<dbReference type="SMART" id="SM00318">
    <property type="entry name" value="SNc"/>
    <property type="match status" value="1"/>
</dbReference>
<feature type="domain" description="TNase-like" evidence="4">
    <location>
        <begin position="64"/>
        <end position="197"/>
    </location>
</feature>
<accession>A0A841YAF0</accession>
<dbReference type="GO" id="GO:0016787">
    <property type="term" value="F:hydrolase activity"/>
    <property type="evidence" value="ECO:0007669"/>
    <property type="project" value="UniProtKB-KW"/>
</dbReference>
<evidence type="ECO:0000313" key="6">
    <source>
        <dbReference type="Proteomes" id="UP000591929"/>
    </source>
</evidence>
<evidence type="ECO:0000259" key="4">
    <source>
        <dbReference type="PROSITE" id="PS50830"/>
    </source>
</evidence>
<dbReference type="InterPro" id="IPR016071">
    <property type="entry name" value="Staphylococal_nuclease_OB-fold"/>
</dbReference>
<protein>
    <submittedName>
        <fullName evidence="5">Thermonuclease family protein</fullName>
    </submittedName>
</protein>
<keyword evidence="1" id="KW-0540">Nuclease</keyword>
<dbReference type="PANTHER" id="PTHR12302">
    <property type="entry name" value="EBNA2 BINDING PROTEIN P100"/>
    <property type="match status" value="1"/>
</dbReference>
<dbReference type="InterPro" id="IPR002071">
    <property type="entry name" value="Thermonucl_AS"/>
</dbReference>
<sequence length="208" mass="22774">MKKIASIVAVVLLFMFFAVNGSGGTTTKMGLLQSIGSNIPVLSSLIGDTASKVGNVTQTNGSTDKNAVTLVKVVDGDTLKVNYQGQEKTIRLLLMDTPESVKPGTPVQPFAKEASERMKQLVWNKALTIEFDVGERNDKYGRLLAYVYADGVMLQKTLIQEGLARVAYVYPPNTRYLSELEKAQAEAKSERKKIWSRAGYVTSKGFQS</sequence>
<dbReference type="PROSITE" id="PS01123">
    <property type="entry name" value="TNASE_1"/>
    <property type="match status" value="1"/>
</dbReference>
<dbReference type="Proteomes" id="UP000591929">
    <property type="component" value="Unassembled WGS sequence"/>
</dbReference>
<keyword evidence="2" id="KW-0255">Endonuclease</keyword>
<dbReference type="EMBL" id="JAARPL010000018">
    <property type="protein sequence ID" value="MBC1373810.1"/>
    <property type="molecule type" value="Genomic_DNA"/>
</dbReference>
<evidence type="ECO:0000256" key="3">
    <source>
        <dbReference type="ARBA" id="ARBA00022801"/>
    </source>
</evidence>
<evidence type="ECO:0000256" key="1">
    <source>
        <dbReference type="ARBA" id="ARBA00022722"/>
    </source>
</evidence>
<dbReference type="PROSITE" id="PS50830">
    <property type="entry name" value="TNASE_3"/>
    <property type="match status" value="1"/>
</dbReference>
<dbReference type="InterPro" id="IPR035437">
    <property type="entry name" value="SNase_OB-fold_sf"/>
</dbReference>
<name>A0A841YAF0_9LIST</name>
<evidence type="ECO:0000256" key="2">
    <source>
        <dbReference type="ARBA" id="ARBA00022759"/>
    </source>
</evidence>
<reference evidence="5 6" key="1">
    <citation type="submission" date="2020-03" db="EMBL/GenBank/DDBJ databases">
        <title>Soil Listeria distribution.</title>
        <authorList>
            <person name="Liao J."/>
            <person name="Wiedmann M."/>
        </authorList>
    </citation>
    <scope>NUCLEOTIDE SEQUENCE [LARGE SCALE GENOMIC DNA]</scope>
    <source>
        <strain evidence="5 6">FSL L7-1681</strain>
    </source>
</reference>
<dbReference type="RefSeq" id="WP_185378214.1">
    <property type="nucleotide sequence ID" value="NZ_JAARPL010000018.1"/>
</dbReference>
<dbReference type="CDD" id="cd00175">
    <property type="entry name" value="SNc"/>
    <property type="match status" value="1"/>
</dbReference>
<dbReference type="GO" id="GO:0003676">
    <property type="term" value="F:nucleic acid binding"/>
    <property type="evidence" value="ECO:0007669"/>
    <property type="project" value="InterPro"/>
</dbReference>
<keyword evidence="3" id="KW-0378">Hydrolase</keyword>
<proteinExistence type="predicted"/>
<dbReference type="Pfam" id="PF00565">
    <property type="entry name" value="SNase"/>
    <property type="match status" value="1"/>
</dbReference>
<gene>
    <name evidence="5" type="ORF">HB847_15770</name>
</gene>
<evidence type="ECO:0000313" key="5">
    <source>
        <dbReference type="EMBL" id="MBC1373810.1"/>
    </source>
</evidence>
<dbReference type="AlphaFoldDB" id="A0A841YAF0"/>
<dbReference type="PROSITE" id="PS01284">
    <property type="entry name" value="TNASE_2"/>
    <property type="match status" value="1"/>
</dbReference>
<dbReference type="PANTHER" id="PTHR12302:SF3">
    <property type="entry name" value="SERINE_THREONINE-PROTEIN KINASE 31"/>
    <property type="match status" value="1"/>
</dbReference>
<dbReference type="SUPFAM" id="SSF50199">
    <property type="entry name" value="Staphylococcal nuclease"/>
    <property type="match status" value="1"/>
</dbReference>
<comment type="caution">
    <text evidence="5">The sequence shown here is derived from an EMBL/GenBank/DDBJ whole genome shotgun (WGS) entry which is preliminary data.</text>
</comment>
<organism evidence="5 6">
    <name type="scientific">Listeria booriae</name>
    <dbReference type="NCBI Taxonomy" id="1552123"/>
    <lineage>
        <taxon>Bacteria</taxon>
        <taxon>Bacillati</taxon>
        <taxon>Bacillota</taxon>
        <taxon>Bacilli</taxon>
        <taxon>Bacillales</taxon>
        <taxon>Listeriaceae</taxon>
        <taxon>Listeria</taxon>
    </lineage>
</organism>
<dbReference type="GO" id="GO:0004519">
    <property type="term" value="F:endonuclease activity"/>
    <property type="evidence" value="ECO:0007669"/>
    <property type="project" value="UniProtKB-KW"/>
</dbReference>
<dbReference type="Gene3D" id="2.40.50.90">
    <property type="match status" value="1"/>
</dbReference>